<dbReference type="Proteomes" id="UP001197093">
    <property type="component" value="Unassembled WGS sequence"/>
</dbReference>
<keyword evidence="3" id="KW-1185">Reference proteome</keyword>
<reference evidence="2" key="1">
    <citation type="submission" date="2023-02" db="EMBL/GenBank/DDBJ databases">
        <authorList>
            <person name="Palmer J.M."/>
        </authorList>
    </citation>
    <scope>NUCLEOTIDE SEQUENCE</scope>
    <source>
        <strain evidence="2">FW57</strain>
    </source>
</reference>
<protein>
    <submittedName>
        <fullName evidence="2">Uncharacterized protein</fullName>
    </submittedName>
</protein>
<dbReference type="AlphaFoldDB" id="A0AAD4I2H3"/>
<dbReference type="EMBL" id="JAHCVI010000001">
    <property type="protein sequence ID" value="KAG7293192.1"/>
    <property type="molecule type" value="Genomic_DNA"/>
</dbReference>
<evidence type="ECO:0000256" key="1">
    <source>
        <dbReference type="SAM" id="SignalP"/>
    </source>
</evidence>
<feature type="signal peptide" evidence="1">
    <location>
        <begin position="1"/>
        <end position="19"/>
    </location>
</feature>
<evidence type="ECO:0000313" key="3">
    <source>
        <dbReference type="Proteomes" id="UP001197093"/>
    </source>
</evidence>
<keyword evidence="1" id="KW-0732">Signal</keyword>
<evidence type="ECO:0000313" key="2">
    <source>
        <dbReference type="EMBL" id="KAG7293192.1"/>
    </source>
</evidence>
<accession>A0AAD4I2H3</accession>
<name>A0AAD4I2H3_9PEZI</name>
<feature type="chain" id="PRO_5042204757" evidence="1">
    <location>
        <begin position="20"/>
        <end position="402"/>
    </location>
</feature>
<sequence>MRQGAVLLPWFAWLQLSEAACCRSNKCLKAIVDPASGNGIQDCSANLVVTVTPTQSTLIETITVQPTEHNTLRFTLQTTVTEATQTDVVTRTDSPVYTETVLETVTVTTSAVVNNPINARQDASTSVPAYASEHCRSWEEYVKACKCAGVGALTVTAEALPAATVTVSSILGATTVSVPSTLSLTETVYVSLTETVAMTETDTVRVTATAQLTQTVTLAPDYVTVTETTTTTVAPAATCSAPSAVGAFKAAATEQGGQSLLMYADILNGVVGPLMWKPDSPSPVLNIKNKYIWKLDADGSLALASNIPPFTVNYLAYVSTTTAAASLWVQVQPRADVESLVASGYGVKLKGCVDPATGELTLDVNGRKNILWSVGQFYVSSGDGSDLRRGECTKMHPKIQAA</sequence>
<comment type="caution">
    <text evidence="2">The sequence shown here is derived from an EMBL/GenBank/DDBJ whole genome shotgun (WGS) entry which is preliminary data.</text>
</comment>
<organism evidence="2 3">
    <name type="scientific">Staphylotrichum longicolle</name>
    <dbReference type="NCBI Taxonomy" id="669026"/>
    <lineage>
        <taxon>Eukaryota</taxon>
        <taxon>Fungi</taxon>
        <taxon>Dikarya</taxon>
        <taxon>Ascomycota</taxon>
        <taxon>Pezizomycotina</taxon>
        <taxon>Sordariomycetes</taxon>
        <taxon>Sordariomycetidae</taxon>
        <taxon>Sordariales</taxon>
        <taxon>Chaetomiaceae</taxon>
        <taxon>Staphylotrichum</taxon>
    </lineage>
</organism>
<proteinExistence type="predicted"/>
<gene>
    <name evidence="2" type="ORF">NEMBOFW57_003238</name>
</gene>